<dbReference type="Gene3D" id="3.40.190.290">
    <property type="match status" value="1"/>
</dbReference>
<protein>
    <recommendedName>
        <fullName evidence="5">HTH lysR-type domain-containing protein</fullName>
    </recommendedName>
</protein>
<dbReference type="AlphaFoldDB" id="K0YMW4"/>
<evidence type="ECO:0000256" key="3">
    <source>
        <dbReference type="ARBA" id="ARBA00023125"/>
    </source>
</evidence>
<feature type="domain" description="HTH lysR-type" evidence="5">
    <location>
        <begin position="1"/>
        <end position="60"/>
    </location>
</feature>
<dbReference type="PATRIC" id="fig|742818.3.peg.285"/>
<dbReference type="GO" id="GO:0003677">
    <property type="term" value="F:DNA binding"/>
    <property type="evidence" value="ECO:0007669"/>
    <property type="project" value="UniProtKB-KW"/>
</dbReference>
<accession>K0YMW4</accession>
<dbReference type="eggNOG" id="COG0583">
    <property type="taxonomic scope" value="Bacteria"/>
</dbReference>
<organism evidence="6 7">
    <name type="scientific">Slackia piriformis YIT 12062</name>
    <dbReference type="NCBI Taxonomy" id="742818"/>
    <lineage>
        <taxon>Bacteria</taxon>
        <taxon>Bacillati</taxon>
        <taxon>Actinomycetota</taxon>
        <taxon>Coriobacteriia</taxon>
        <taxon>Eggerthellales</taxon>
        <taxon>Eggerthellaceae</taxon>
        <taxon>Slackia</taxon>
    </lineage>
</organism>
<dbReference type="PANTHER" id="PTHR30346:SF28">
    <property type="entry name" value="HTH-TYPE TRANSCRIPTIONAL REGULATOR CYNR"/>
    <property type="match status" value="1"/>
</dbReference>
<dbReference type="CDD" id="cd05466">
    <property type="entry name" value="PBP2_LTTR_substrate"/>
    <property type="match status" value="1"/>
</dbReference>
<dbReference type="GO" id="GO:0032993">
    <property type="term" value="C:protein-DNA complex"/>
    <property type="evidence" value="ECO:0007669"/>
    <property type="project" value="TreeGrafter"/>
</dbReference>
<evidence type="ECO:0000313" key="6">
    <source>
        <dbReference type="EMBL" id="EJZ84653.1"/>
    </source>
</evidence>
<sequence length="314" mass="34610">MDIRQIECFVAVARKGNYTKAAEELFVSRQALSKTVKHLEKEVGEPLFISVPGQSQLKLTQKGTQLMGDAVSLVNAWEAFCKAHAAFDVVGHQGRRPLAAAAVHGALLSLPKNAIAAFEQAHEDMIFSIEQSTTRGVLDMVDSGEASIGLVGSTPRYLQDFDFQMIVYTGVHVLVPVESDLAEKSVLSPSDLDGRPFVTMGVRDHLHRFVHEQCLALGVRPDVLFTSSNANLLVEQAVEHKACFFGFPFFAEKYRDTHTLVPLEFDFDPQFATYAIKRKDVRLTPIERSFWGYLGEIGQEAGRLPAQAESGGSL</sequence>
<dbReference type="InterPro" id="IPR036390">
    <property type="entry name" value="WH_DNA-bd_sf"/>
</dbReference>
<dbReference type="HOGENOM" id="CLU_039613_6_2_11"/>
<dbReference type="PRINTS" id="PR00039">
    <property type="entry name" value="HTHLYSR"/>
</dbReference>
<dbReference type="PANTHER" id="PTHR30346">
    <property type="entry name" value="TRANSCRIPTIONAL DUAL REGULATOR HCAR-RELATED"/>
    <property type="match status" value="1"/>
</dbReference>
<dbReference type="OrthoDB" id="3181812at2"/>
<reference evidence="6 7" key="1">
    <citation type="submission" date="2012-08" db="EMBL/GenBank/DDBJ databases">
        <title>The Genome Sequence of Slackia piriformis YIT 12062.</title>
        <authorList>
            <consortium name="The Broad Institute Genome Sequencing Platform"/>
            <person name="Earl A."/>
            <person name="Ward D."/>
            <person name="Feldgarden M."/>
            <person name="Gevers D."/>
            <person name="Morotomi M."/>
            <person name="Walker B."/>
            <person name="Young S.K."/>
            <person name="Zeng Q."/>
            <person name="Gargeya S."/>
            <person name="Fitzgerald M."/>
            <person name="Haas B."/>
            <person name="Abouelleil A."/>
            <person name="Alvarado L."/>
            <person name="Arachchi H.M."/>
            <person name="Berlin A.M."/>
            <person name="Chapman S.B."/>
            <person name="Goldberg J."/>
            <person name="Griggs A."/>
            <person name="Gujja S."/>
            <person name="Hansen M."/>
            <person name="Howarth C."/>
            <person name="Imamovic A."/>
            <person name="Larimer J."/>
            <person name="McCowen C."/>
            <person name="Montmayeur A."/>
            <person name="Murphy C."/>
            <person name="Neiman D."/>
            <person name="Pearson M."/>
            <person name="Priest M."/>
            <person name="Roberts A."/>
            <person name="Saif S."/>
            <person name="Shea T."/>
            <person name="Sisk P."/>
            <person name="Sykes S."/>
            <person name="Wortman J."/>
            <person name="Nusbaum C."/>
            <person name="Birren B."/>
        </authorList>
    </citation>
    <scope>NUCLEOTIDE SEQUENCE [LARGE SCALE GENOMIC DNA]</scope>
    <source>
        <strain evidence="6 7">YIT 12062</strain>
    </source>
</reference>
<keyword evidence="7" id="KW-1185">Reference proteome</keyword>
<dbReference type="InterPro" id="IPR005119">
    <property type="entry name" value="LysR_subst-bd"/>
</dbReference>
<dbReference type="Proteomes" id="UP000006069">
    <property type="component" value="Unassembled WGS sequence"/>
</dbReference>
<comment type="caution">
    <text evidence="6">The sequence shown here is derived from an EMBL/GenBank/DDBJ whole genome shotgun (WGS) entry which is preliminary data.</text>
</comment>
<dbReference type="SUPFAM" id="SSF46785">
    <property type="entry name" value="Winged helix' DNA-binding domain"/>
    <property type="match status" value="1"/>
</dbReference>
<dbReference type="PROSITE" id="PS50931">
    <property type="entry name" value="HTH_LYSR"/>
    <property type="match status" value="1"/>
</dbReference>
<dbReference type="RefSeq" id="WP_009138493.1">
    <property type="nucleotide sequence ID" value="NZ_JH815198.1"/>
</dbReference>
<keyword evidence="2" id="KW-0805">Transcription regulation</keyword>
<proteinExistence type="inferred from homology"/>
<dbReference type="Gene3D" id="1.10.10.10">
    <property type="entry name" value="Winged helix-like DNA-binding domain superfamily/Winged helix DNA-binding domain"/>
    <property type="match status" value="1"/>
</dbReference>
<dbReference type="SUPFAM" id="SSF53850">
    <property type="entry name" value="Periplasmic binding protein-like II"/>
    <property type="match status" value="1"/>
</dbReference>
<dbReference type="EMBL" id="ADMD01000001">
    <property type="protein sequence ID" value="EJZ84653.1"/>
    <property type="molecule type" value="Genomic_DNA"/>
</dbReference>
<dbReference type="GO" id="GO:0003700">
    <property type="term" value="F:DNA-binding transcription factor activity"/>
    <property type="evidence" value="ECO:0007669"/>
    <property type="project" value="InterPro"/>
</dbReference>
<dbReference type="Pfam" id="PF03466">
    <property type="entry name" value="LysR_substrate"/>
    <property type="match status" value="1"/>
</dbReference>
<keyword evidence="4" id="KW-0804">Transcription</keyword>
<comment type="similarity">
    <text evidence="1">Belongs to the LysR transcriptional regulatory family.</text>
</comment>
<dbReference type="InterPro" id="IPR036388">
    <property type="entry name" value="WH-like_DNA-bd_sf"/>
</dbReference>
<evidence type="ECO:0000259" key="5">
    <source>
        <dbReference type="PROSITE" id="PS50931"/>
    </source>
</evidence>
<dbReference type="InParanoid" id="K0YMW4"/>
<evidence type="ECO:0000256" key="1">
    <source>
        <dbReference type="ARBA" id="ARBA00009437"/>
    </source>
</evidence>
<evidence type="ECO:0000256" key="4">
    <source>
        <dbReference type="ARBA" id="ARBA00023163"/>
    </source>
</evidence>
<evidence type="ECO:0000256" key="2">
    <source>
        <dbReference type="ARBA" id="ARBA00023015"/>
    </source>
</evidence>
<dbReference type="InterPro" id="IPR000847">
    <property type="entry name" value="LysR_HTH_N"/>
</dbReference>
<name>K0YMW4_9ACTN</name>
<keyword evidence="3" id="KW-0238">DNA-binding</keyword>
<gene>
    <name evidence="6" type="ORF">HMPREF9451_00257</name>
</gene>
<dbReference type="Pfam" id="PF00126">
    <property type="entry name" value="HTH_1"/>
    <property type="match status" value="1"/>
</dbReference>
<evidence type="ECO:0000313" key="7">
    <source>
        <dbReference type="Proteomes" id="UP000006069"/>
    </source>
</evidence>